<gene>
    <name evidence="1" type="ORF">GCM10011579_032030</name>
</gene>
<dbReference type="RefSeq" id="WP_189186672.1">
    <property type="nucleotide sequence ID" value="NZ_BMMM01000005.1"/>
</dbReference>
<reference evidence="1 2" key="1">
    <citation type="journal article" date="2014" name="Int. J. Syst. Evol. Microbiol.">
        <title>Complete genome sequence of Corynebacterium casei LMG S-19264T (=DSM 44701T), isolated from a smear-ripened cheese.</title>
        <authorList>
            <consortium name="US DOE Joint Genome Institute (JGI-PGF)"/>
            <person name="Walter F."/>
            <person name="Albersmeier A."/>
            <person name="Kalinowski J."/>
            <person name="Ruckert C."/>
        </authorList>
    </citation>
    <scope>NUCLEOTIDE SEQUENCE [LARGE SCALE GENOMIC DNA]</scope>
    <source>
        <strain evidence="1 2">CGMCC 4.7111</strain>
    </source>
</reference>
<evidence type="ECO:0000313" key="1">
    <source>
        <dbReference type="EMBL" id="GGN63528.1"/>
    </source>
</evidence>
<sequence>MRDGLALPSARWKQHRLVEERTAAHIRPFTVQDRQKNAFLVSGTEVLFLPEAFPRLEGVTVYNGWFPALSRPATVLSALAGAAAHHPGGRRLIDTLTRPFIGPPGGPDTAERARSRTYVVAAASGAPGGSPLAEVRLEGPSIYNLTGELMAFAADQLATGAGFTPGVVSPADAFGLDTLRQGCARIGLTPV</sequence>
<protein>
    <recommendedName>
        <fullName evidence="3">Saccharopine dehydrogenase</fullName>
    </recommendedName>
</protein>
<dbReference type="EMBL" id="BMMM01000005">
    <property type="protein sequence ID" value="GGN63528.1"/>
    <property type="molecule type" value="Genomic_DNA"/>
</dbReference>
<dbReference type="AlphaFoldDB" id="A0A917Y2H0"/>
<proteinExistence type="predicted"/>
<accession>A0A917Y2H0</accession>
<dbReference type="Proteomes" id="UP000600365">
    <property type="component" value="Unassembled WGS sequence"/>
</dbReference>
<evidence type="ECO:0008006" key="3">
    <source>
        <dbReference type="Google" id="ProtNLM"/>
    </source>
</evidence>
<keyword evidence="2" id="KW-1185">Reference proteome</keyword>
<evidence type="ECO:0000313" key="2">
    <source>
        <dbReference type="Proteomes" id="UP000600365"/>
    </source>
</evidence>
<comment type="caution">
    <text evidence="1">The sequence shown here is derived from an EMBL/GenBank/DDBJ whole genome shotgun (WGS) entry which is preliminary data.</text>
</comment>
<name>A0A917Y2H0_9ACTN</name>
<organism evidence="1 2">
    <name type="scientific">Streptomyces albiflavescens</name>
    <dbReference type="NCBI Taxonomy" id="1623582"/>
    <lineage>
        <taxon>Bacteria</taxon>
        <taxon>Bacillati</taxon>
        <taxon>Actinomycetota</taxon>
        <taxon>Actinomycetes</taxon>
        <taxon>Kitasatosporales</taxon>
        <taxon>Streptomycetaceae</taxon>
        <taxon>Streptomyces</taxon>
    </lineage>
</organism>